<keyword evidence="1" id="KW-0812">Transmembrane</keyword>
<evidence type="ECO:0000313" key="2">
    <source>
        <dbReference type="EMBL" id="ESA05265.1"/>
    </source>
</evidence>
<dbReference type="AlphaFoldDB" id="U9TAT9"/>
<reference evidence="2" key="1">
    <citation type="submission" date="2013-07" db="EMBL/GenBank/DDBJ databases">
        <title>The genome of an arbuscular mycorrhizal fungus provides insights into the evolution of the oldest plant symbiosis.</title>
        <authorList>
            <consortium name="DOE Joint Genome Institute"/>
            <person name="Tisserant E."/>
            <person name="Malbreil M."/>
            <person name="Kuo A."/>
            <person name="Kohler A."/>
            <person name="Symeonidi A."/>
            <person name="Balestrini R."/>
            <person name="Charron P."/>
            <person name="Duensing N."/>
            <person name="Frei-dit-Frey N."/>
            <person name="Gianinazzi-Pearson V."/>
            <person name="Gilbert B."/>
            <person name="Handa Y."/>
            <person name="Hijri M."/>
            <person name="Kaul R."/>
            <person name="Kawaguchi M."/>
            <person name="Krajinski F."/>
            <person name="Lammers P."/>
            <person name="Lapierre D."/>
            <person name="Masclaux F.G."/>
            <person name="Murat C."/>
            <person name="Morin E."/>
            <person name="Ndikumana S."/>
            <person name="Pagni M."/>
            <person name="Petitpierre D."/>
            <person name="Requena N."/>
            <person name="Rosikiewicz P."/>
            <person name="Riley R."/>
            <person name="Saito K."/>
            <person name="San Clemente H."/>
            <person name="Shapiro H."/>
            <person name="van Tuinen D."/>
            <person name="Becard G."/>
            <person name="Bonfante P."/>
            <person name="Paszkowski U."/>
            <person name="Shachar-Hill Y."/>
            <person name="Young J.P."/>
            <person name="Sanders I.R."/>
            <person name="Henrissat B."/>
            <person name="Rensing S.A."/>
            <person name="Grigoriev I.V."/>
            <person name="Corradi N."/>
            <person name="Roux C."/>
            <person name="Martin F."/>
        </authorList>
    </citation>
    <scope>NUCLEOTIDE SEQUENCE</scope>
    <source>
        <strain evidence="2">DAOM 197198</strain>
    </source>
</reference>
<gene>
    <name evidence="2" type="ORF">GLOINDRAFT_99804</name>
</gene>
<protein>
    <submittedName>
        <fullName evidence="2">Uncharacterized protein</fullName>
    </submittedName>
</protein>
<evidence type="ECO:0000256" key="1">
    <source>
        <dbReference type="SAM" id="Phobius"/>
    </source>
</evidence>
<keyword evidence="1" id="KW-0472">Membrane</keyword>
<dbReference type="HOGENOM" id="CLU_897558_0_0_1"/>
<feature type="transmembrane region" description="Helical" evidence="1">
    <location>
        <begin position="148"/>
        <end position="166"/>
    </location>
</feature>
<organism evidence="2">
    <name type="scientific">Rhizophagus irregularis (strain DAOM 181602 / DAOM 197198 / MUCL 43194)</name>
    <name type="common">Arbuscular mycorrhizal fungus</name>
    <name type="synonym">Glomus intraradices</name>
    <dbReference type="NCBI Taxonomy" id="747089"/>
    <lineage>
        <taxon>Eukaryota</taxon>
        <taxon>Fungi</taxon>
        <taxon>Fungi incertae sedis</taxon>
        <taxon>Mucoromycota</taxon>
        <taxon>Glomeromycotina</taxon>
        <taxon>Glomeromycetes</taxon>
        <taxon>Glomerales</taxon>
        <taxon>Glomeraceae</taxon>
        <taxon>Rhizophagus</taxon>
    </lineage>
</organism>
<feature type="transmembrane region" description="Helical" evidence="1">
    <location>
        <begin position="172"/>
        <end position="192"/>
    </location>
</feature>
<name>U9TAT9_RHIID</name>
<keyword evidence="1" id="KW-1133">Transmembrane helix</keyword>
<proteinExistence type="predicted"/>
<accession>U9TAT9</accession>
<dbReference type="EMBL" id="KI293249">
    <property type="protein sequence ID" value="ESA05265.1"/>
    <property type="molecule type" value="Genomic_DNA"/>
</dbReference>
<sequence>MKKVTNTIKSASSIIAILAISAFSFNTFASEAESNKSYSCVETATENSCNLIITNPTAEDKKLVEIWKHNVEFSTCSVETDERIECNITAYYGDLENEASKEINNASLNANIAKNFLLEISSETTSSSQKDSGVFLKSSITKEMIRDALAVTLISFSAIMLAWLIILLSLRLYFALDLLLAYAIESYLYCILHWTHMKPSDRTYLNKANTGRNMIRIKYLMKLVKSYEAVKKLKASSFGKQEEQRIELTKDIFKAMVNEKPIESPVAVAIAKNLPNGLPLPYLQWLALLRAARPSPCPESSLPERPWPSS</sequence>